<dbReference type="EMBL" id="AP019368">
    <property type="protein sequence ID" value="BBH54601.1"/>
    <property type="molecule type" value="Genomic_DNA"/>
</dbReference>
<protein>
    <submittedName>
        <fullName evidence="5">Nitroreductase family protein</fullName>
    </submittedName>
</protein>
<reference evidence="5 6" key="1">
    <citation type="submission" date="2018-12" db="EMBL/GenBank/DDBJ databases">
        <title>Rubrispira sanarue gen. nov., sp., nov., a member of the order Silvanigrellales, isolated from a brackish lake in Hamamatsu Japan.</title>
        <authorList>
            <person name="Maejima Y."/>
            <person name="Iino T."/>
            <person name="Muraguchi Y."/>
            <person name="Fukuda K."/>
            <person name="Nojiri H."/>
            <person name="Ohkuma M."/>
            <person name="Moriuchi R."/>
            <person name="Dohra H."/>
            <person name="Kimbara K."/>
            <person name="Shintani M."/>
        </authorList>
    </citation>
    <scope>NUCLEOTIDE SEQUENCE [LARGE SCALE GENOMIC DNA]</scope>
    <source>
        <strain evidence="5 6">RF1110005</strain>
    </source>
</reference>
<dbReference type="Gene3D" id="3.40.109.10">
    <property type="entry name" value="NADH Oxidase"/>
    <property type="match status" value="1"/>
</dbReference>
<evidence type="ECO:0000256" key="2">
    <source>
        <dbReference type="ARBA" id="ARBA00023002"/>
    </source>
</evidence>
<keyword evidence="2" id="KW-0560">Oxidoreductase</keyword>
<accession>A0A4P2VND6</accession>
<dbReference type="SUPFAM" id="SSF55469">
    <property type="entry name" value="FMN-dependent nitroreductase-like"/>
    <property type="match status" value="1"/>
</dbReference>
<dbReference type="AlphaFoldDB" id="A0A4P2VND6"/>
<dbReference type="PANTHER" id="PTHR43673">
    <property type="entry name" value="NAD(P)H NITROREDUCTASE YDGI-RELATED"/>
    <property type="match status" value="1"/>
</dbReference>
<dbReference type="RefSeq" id="WP_130612646.1">
    <property type="nucleotide sequence ID" value="NZ_AP019368.1"/>
</dbReference>
<evidence type="ECO:0000313" key="5">
    <source>
        <dbReference type="EMBL" id="BBH54601.1"/>
    </source>
</evidence>
<dbReference type="Proteomes" id="UP000291236">
    <property type="component" value="Chromosome"/>
</dbReference>
<keyword evidence="6" id="KW-1185">Reference proteome</keyword>
<evidence type="ECO:0000313" key="6">
    <source>
        <dbReference type="Proteomes" id="UP000291236"/>
    </source>
</evidence>
<organism evidence="5 6">
    <name type="scientific">Fluviispira sanaruensis</name>
    <dbReference type="NCBI Taxonomy" id="2493639"/>
    <lineage>
        <taxon>Bacteria</taxon>
        <taxon>Pseudomonadati</taxon>
        <taxon>Bdellovibrionota</taxon>
        <taxon>Oligoflexia</taxon>
        <taxon>Silvanigrellales</taxon>
        <taxon>Silvanigrellaceae</taxon>
        <taxon>Fluviispira</taxon>
    </lineage>
</organism>
<dbReference type="PANTHER" id="PTHR43673:SF10">
    <property type="entry name" value="NADH DEHYDROGENASE_NAD(P)H NITROREDUCTASE XCC3605-RELATED"/>
    <property type="match status" value="1"/>
</dbReference>
<evidence type="ECO:0000256" key="3">
    <source>
        <dbReference type="SAM" id="MobiDB-lite"/>
    </source>
</evidence>
<feature type="domain" description="Nitroreductase" evidence="4">
    <location>
        <begin position="30"/>
        <end position="234"/>
    </location>
</feature>
<dbReference type="KEGG" id="sbf:JCM31447_30730"/>
<evidence type="ECO:0000259" key="4">
    <source>
        <dbReference type="Pfam" id="PF00881"/>
    </source>
</evidence>
<dbReference type="OrthoDB" id="5296794at2"/>
<name>A0A4P2VND6_FLUSA</name>
<dbReference type="GO" id="GO:0016491">
    <property type="term" value="F:oxidoreductase activity"/>
    <property type="evidence" value="ECO:0007669"/>
    <property type="project" value="UniProtKB-KW"/>
</dbReference>
<comment type="similarity">
    <text evidence="1">Belongs to the nitroreductase family.</text>
</comment>
<dbReference type="Pfam" id="PF00881">
    <property type="entry name" value="Nitroreductase"/>
    <property type="match status" value="1"/>
</dbReference>
<proteinExistence type="inferred from homology"/>
<dbReference type="InterPro" id="IPR000415">
    <property type="entry name" value="Nitroreductase-like"/>
</dbReference>
<dbReference type="InterPro" id="IPR029479">
    <property type="entry name" value="Nitroreductase"/>
</dbReference>
<sequence length="256" mass="28776">MAETIFNSVPKHNYSEQEPTINPEEFRKVIHSRRSVRLFNGTPIPEEIMNECLDLALLAPNSSNLQPWEFYWVKSPDKKSELVKACLSQPAASTAAELIVCVARSKTWKQNANIMLDVFAKSNAKIPSSVIDYYKKIVPLAYTQGYFSILGTLKRLILSVRGLKTPTPRNPVSNSDMILWATKSCALATENLMLALRAFSFDSCPMEGFDANRIEKILDLPPDAHIVMVIGAGKRSPNGIYGPRIRFERNLFIKEV</sequence>
<evidence type="ECO:0000256" key="1">
    <source>
        <dbReference type="ARBA" id="ARBA00007118"/>
    </source>
</evidence>
<feature type="region of interest" description="Disordered" evidence="3">
    <location>
        <begin position="1"/>
        <end position="20"/>
    </location>
</feature>
<gene>
    <name evidence="5" type="ORF">JCM31447_30730</name>
</gene>